<evidence type="ECO:0008006" key="4">
    <source>
        <dbReference type="Google" id="ProtNLM"/>
    </source>
</evidence>
<name>A0ABP5V0V1_9ACTN</name>
<dbReference type="InterPro" id="IPR038287">
    <property type="entry name" value="Cse2_sf"/>
</dbReference>
<dbReference type="Proteomes" id="UP001500058">
    <property type="component" value="Unassembled WGS sequence"/>
</dbReference>
<dbReference type="InterPro" id="IPR013382">
    <property type="entry name" value="CRISPR-assoc_prot_Cse2"/>
</dbReference>
<sequence length="243" mass="26532">MTTNTPAIPAPASPHSPPPPRRRAPLTLVGAAVDQRITELQRGYLADRSGAVATLARLRRGAGKPANTTPDLWGLGADEAIHQAHADGALSTEQAERAEEAAHIALTLWALHQQSHHTQRMHLRYGPELGAAVRRLMPGTEVDDPIRKRFVRAATATTPTMLAQRLRDIVTLLRREAIALDYGLLADQLHQWQRPGGAEQVRRSWGRSFHAHRNPKDVPDPAGAPEGANATHDPTTNQKDDTQ</sequence>
<organism evidence="2 3">
    <name type="scientific">Streptomyces glaucosporus</name>
    <dbReference type="NCBI Taxonomy" id="284044"/>
    <lineage>
        <taxon>Bacteria</taxon>
        <taxon>Bacillati</taxon>
        <taxon>Actinomycetota</taxon>
        <taxon>Actinomycetes</taxon>
        <taxon>Kitasatosporales</taxon>
        <taxon>Streptomycetaceae</taxon>
        <taxon>Streptomyces</taxon>
    </lineage>
</organism>
<proteinExistence type="predicted"/>
<feature type="region of interest" description="Disordered" evidence="1">
    <location>
        <begin position="1"/>
        <end position="24"/>
    </location>
</feature>
<dbReference type="EMBL" id="BAAATJ010000004">
    <property type="protein sequence ID" value="GAA2391924.1"/>
    <property type="molecule type" value="Genomic_DNA"/>
</dbReference>
<dbReference type="Pfam" id="PF09485">
    <property type="entry name" value="CRISPR_Cse2"/>
    <property type="match status" value="1"/>
</dbReference>
<feature type="compositionally biased region" description="Pro residues" evidence="1">
    <location>
        <begin position="8"/>
        <end position="19"/>
    </location>
</feature>
<gene>
    <name evidence="2" type="ORF">GCM10010420_15360</name>
</gene>
<feature type="region of interest" description="Disordered" evidence="1">
    <location>
        <begin position="201"/>
        <end position="243"/>
    </location>
</feature>
<evidence type="ECO:0000313" key="3">
    <source>
        <dbReference type="Proteomes" id="UP001500058"/>
    </source>
</evidence>
<comment type="caution">
    <text evidence="2">The sequence shown here is derived from an EMBL/GenBank/DDBJ whole genome shotgun (WGS) entry which is preliminary data.</text>
</comment>
<dbReference type="Gene3D" id="1.10.520.40">
    <property type="entry name" value="CRISPR-associated protein Cse2"/>
    <property type="match status" value="1"/>
</dbReference>
<reference evidence="3" key="1">
    <citation type="journal article" date="2019" name="Int. J. Syst. Evol. Microbiol.">
        <title>The Global Catalogue of Microorganisms (GCM) 10K type strain sequencing project: providing services to taxonomists for standard genome sequencing and annotation.</title>
        <authorList>
            <consortium name="The Broad Institute Genomics Platform"/>
            <consortium name="The Broad Institute Genome Sequencing Center for Infectious Disease"/>
            <person name="Wu L."/>
            <person name="Ma J."/>
        </authorList>
    </citation>
    <scope>NUCLEOTIDE SEQUENCE [LARGE SCALE GENOMIC DNA]</scope>
    <source>
        <strain evidence="3">JCM 6921</strain>
    </source>
</reference>
<keyword evidence="3" id="KW-1185">Reference proteome</keyword>
<dbReference type="NCBIfam" id="TIGR02548">
    <property type="entry name" value="casB_cse2"/>
    <property type="match status" value="1"/>
</dbReference>
<protein>
    <recommendedName>
        <fullName evidence="4">Type I-E CRISPR-associated protein Cse2/CasB</fullName>
    </recommendedName>
</protein>
<dbReference type="RefSeq" id="WP_344630091.1">
    <property type="nucleotide sequence ID" value="NZ_BAAATJ010000004.1"/>
</dbReference>
<accession>A0ABP5V0V1</accession>
<evidence type="ECO:0000256" key="1">
    <source>
        <dbReference type="SAM" id="MobiDB-lite"/>
    </source>
</evidence>
<dbReference type="CDD" id="cd09731">
    <property type="entry name" value="Cse2_I-E"/>
    <property type="match status" value="1"/>
</dbReference>
<evidence type="ECO:0000313" key="2">
    <source>
        <dbReference type="EMBL" id="GAA2391924.1"/>
    </source>
</evidence>